<dbReference type="EMBL" id="MVGT01001064">
    <property type="protein sequence ID" value="OVA14015.1"/>
    <property type="molecule type" value="Genomic_DNA"/>
</dbReference>
<name>A0A200QU97_MACCD</name>
<accession>A0A200QU97</accession>
<dbReference type="OMA" id="KFQQRWE"/>
<organism evidence="2 3">
    <name type="scientific">Macleaya cordata</name>
    <name type="common">Five-seeded plume-poppy</name>
    <name type="synonym">Bocconia cordata</name>
    <dbReference type="NCBI Taxonomy" id="56857"/>
    <lineage>
        <taxon>Eukaryota</taxon>
        <taxon>Viridiplantae</taxon>
        <taxon>Streptophyta</taxon>
        <taxon>Embryophyta</taxon>
        <taxon>Tracheophyta</taxon>
        <taxon>Spermatophyta</taxon>
        <taxon>Magnoliopsida</taxon>
        <taxon>Ranunculales</taxon>
        <taxon>Papaveraceae</taxon>
        <taxon>Papaveroideae</taxon>
        <taxon>Macleaya</taxon>
    </lineage>
</organism>
<evidence type="ECO:0000313" key="2">
    <source>
        <dbReference type="EMBL" id="OVA14015.1"/>
    </source>
</evidence>
<feature type="region of interest" description="Disordered" evidence="1">
    <location>
        <begin position="277"/>
        <end position="312"/>
    </location>
</feature>
<proteinExistence type="predicted"/>
<feature type="compositionally biased region" description="Polar residues" evidence="1">
    <location>
        <begin position="278"/>
        <end position="290"/>
    </location>
</feature>
<dbReference type="InParanoid" id="A0A200QU97"/>
<dbReference type="AlphaFoldDB" id="A0A200QU97"/>
<evidence type="ECO:0000313" key="3">
    <source>
        <dbReference type="Proteomes" id="UP000195402"/>
    </source>
</evidence>
<keyword evidence="3" id="KW-1185">Reference proteome</keyword>
<reference evidence="2 3" key="1">
    <citation type="journal article" date="2017" name="Mol. Plant">
        <title>The Genome of Medicinal Plant Macleaya cordata Provides New Insights into Benzylisoquinoline Alkaloids Metabolism.</title>
        <authorList>
            <person name="Liu X."/>
            <person name="Liu Y."/>
            <person name="Huang P."/>
            <person name="Ma Y."/>
            <person name="Qing Z."/>
            <person name="Tang Q."/>
            <person name="Cao H."/>
            <person name="Cheng P."/>
            <person name="Zheng Y."/>
            <person name="Yuan Z."/>
            <person name="Zhou Y."/>
            <person name="Liu J."/>
            <person name="Tang Z."/>
            <person name="Zhuo Y."/>
            <person name="Zhang Y."/>
            <person name="Yu L."/>
            <person name="Huang J."/>
            <person name="Yang P."/>
            <person name="Peng Q."/>
            <person name="Zhang J."/>
            <person name="Jiang W."/>
            <person name="Zhang Z."/>
            <person name="Lin K."/>
            <person name="Ro D.K."/>
            <person name="Chen X."/>
            <person name="Xiong X."/>
            <person name="Shang Y."/>
            <person name="Huang S."/>
            <person name="Zeng J."/>
        </authorList>
    </citation>
    <scope>NUCLEOTIDE SEQUENCE [LARGE SCALE GENOMIC DNA]</scope>
    <source>
        <strain evidence="3">cv. BLH2017</strain>
        <tissue evidence="2">Root</tissue>
    </source>
</reference>
<sequence length="405" mass="45863">MGQESRFEQRWEFRRRDGHFESSIDETDSSSSREPVLKKRKVVFNQIPPINDESCDISRFQQKIKHVPGMNSRSIVERSNKMKGELSEEDDPACGEMGERPSYKRDIRKKSRSCGPEPDALKNSRIFMESILEELKVARQKMFIRMREEMRKVMDYDMTQEPTMRENSNKEELILVQHQKNFESGSDFRNHNARTVTGSLKHKRNVNSSTGYELIGSPELSSLVNPSNRIGSSTHLNLPTVLTEAACTEKGRFNDSPCNHVQTGVIENRMNRGKANPVFNSSIHGSSFTGDQKEKFRGRSHMGSQDPGYTGQNKFPLPLGSGIGYGFPISSRCGLDGAPKIQAHESVQNLSHVQDNNILGRSVNRGMGSVSSYMNTKTNGDAWTQGNLITRPHRGLVRQEFLYEE</sequence>
<comment type="caution">
    <text evidence="2">The sequence shown here is derived from an EMBL/GenBank/DDBJ whole genome shotgun (WGS) entry which is preliminary data.</text>
</comment>
<dbReference type="Proteomes" id="UP000195402">
    <property type="component" value="Unassembled WGS sequence"/>
</dbReference>
<dbReference type="OrthoDB" id="1920267at2759"/>
<protein>
    <submittedName>
        <fullName evidence="2">Uncharacterized protein</fullName>
    </submittedName>
</protein>
<gene>
    <name evidence="2" type="ORF">BVC80_1787g91</name>
</gene>
<evidence type="ECO:0000256" key="1">
    <source>
        <dbReference type="SAM" id="MobiDB-lite"/>
    </source>
</evidence>